<evidence type="ECO:0000256" key="7">
    <source>
        <dbReference type="ARBA" id="ARBA00022750"/>
    </source>
</evidence>
<keyword evidence="10" id="KW-0460">Magnesium</keyword>
<keyword evidence="5" id="KW-0540">Nuclease</keyword>
<feature type="domain" description="Reverse transcriptase" evidence="19">
    <location>
        <begin position="398"/>
        <end position="577"/>
    </location>
</feature>
<dbReference type="GO" id="GO:0015074">
    <property type="term" value="P:DNA integration"/>
    <property type="evidence" value="ECO:0007669"/>
    <property type="project" value="UniProtKB-KW"/>
</dbReference>
<dbReference type="InterPro" id="IPR000953">
    <property type="entry name" value="Chromo/chromo_shadow_dom"/>
</dbReference>
<dbReference type="InterPro" id="IPR023780">
    <property type="entry name" value="Chromo_domain"/>
</dbReference>
<dbReference type="GO" id="GO:0006338">
    <property type="term" value="P:chromatin remodeling"/>
    <property type="evidence" value="ECO:0007669"/>
    <property type="project" value="UniProtKB-ARBA"/>
</dbReference>
<dbReference type="InterPro" id="IPR012337">
    <property type="entry name" value="RNaseH-like_sf"/>
</dbReference>
<dbReference type="CDD" id="cd01647">
    <property type="entry name" value="RT_LTR"/>
    <property type="match status" value="1"/>
</dbReference>
<evidence type="ECO:0000256" key="15">
    <source>
        <dbReference type="ARBA" id="ARBA00023125"/>
    </source>
</evidence>
<dbReference type="FunFam" id="3.30.70.270:FF:000020">
    <property type="entry name" value="Transposon Tf2-6 polyprotein-like Protein"/>
    <property type="match status" value="1"/>
</dbReference>
<evidence type="ECO:0000313" key="22">
    <source>
        <dbReference type="Proteomes" id="UP000190312"/>
    </source>
</evidence>
<dbReference type="GO" id="GO:0046872">
    <property type="term" value="F:metal ion binding"/>
    <property type="evidence" value="ECO:0007669"/>
    <property type="project" value="UniProtKB-KW"/>
</dbReference>
<keyword evidence="9" id="KW-0378">Hydrolase</keyword>
<dbReference type="GO" id="GO:0006508">
    <property type="term" value="P:proteolysis"/>
    <property type="evidence" value="ECO:0007669"/>
    <property type="project" value="UniProtKB-KW"/>
</dbReference>
<keyword evidence="14" id="KW-0239">DNA-directed DNA polymerase</keyword>
<evidence type="ECO:0000256" key="10">
    <source>
        <dbReference type="ARBA" id="ARBA00022842"/>
    </source>
</evidence>
<dbReference type="InterPro" id="IPR043128">
    <property type="entry name" value="Rev_trsase/Diguanyl_cyclase"/>
</dbReference>
<keyword evidence="2" id="KW-0645">Protease</keyword>
<name>A0A1S9DKU0_ASPOZ</name>
<evidence type="ECO:0000259" key="18">
    <source>
        <dbReference type="PROSITE" id="PS50013"/>
    </source>
</evidence>
<comment type="subunit">
    <text evidence="1">Component of the NuA4 histone acetyltransferase complex.</text>
</comment>
<keyword evidence="12" id="KW-0229">DNA integration</keyword>
<evidence type="ECO:0000313" key="21">
    <source>
        <dbReference type="EMBL" id="OOO09692.1"/>
    </source>
</evidence>
<evidence type="ECO:0000256" key="12">
    <source>
        <dbReference type="ARBA" id="ARBA00022908"/>
    </source>
</evidence>
<dbReference type="Gene3D" id="2.40.50.40">
    <property type="match status" value="1"/>
</dbReference>
<dbReference type="GO" id="GO:0006310">
    <property type="term" value="P:DNA recombination"/>
    <property type="evidence" value="ECO:0007669"/>
    <property type="project" value="UniProtKB-KW"/>
</dbReference>
<evidence type="ECO:0000256" key="1">
    <source>
        <dbReference type="ARBA" id="ARBA00011353"/>
    </source>
</evidence>
<keyword evidence="13 21" id="KW-0695">RNA-directed DNA polymerase</keyword>
<dbReference type="Pfam" id="PF24626">
    <property type="entry name" value="SH3_Tf2-1"/>
    <property type="match status" value="1"/>
</dbReference>
<dbReference type="PROSITE" id="PS50013">
    <property type="entry name" value="CHROMO_2"/>
    <property type="match status" value="1"/>
</dbReference>
<dbReference type="InterPro" id="IPR050951">
    <property type="entry name" value="Retrovirus_Pol_polyprotein"/>
</dbReference>
<evidence type="ECO:0000259" key="19">
    <source>
        <dbReference type="PROSITE" id="PS50878"/>
    </source>
</evidence>
<dbReference type="InterPro" id="IPR043502">
    <property type="entry name" value="DNA/RNA_pol_sf"/>
</dbReference>
<organism evidence="21 22">
    <name type="scientific">Aspergillus oryzae</name>
    <name type="common">Yellow koji mold</name>
    <dbReference type="NCBI Taxonomy" id="5062"/>
    <lineage>
        <taxon>Eukaryota</taxon>
        <taxon>Fungi</taxon>
        <taxon>Dikarya</taxon>
        <taxon>Ascomycota</taxon>
        <taxon>Pezizomycotina</taxon>
        <taxon>Eurotiomycetes</taxon>
        <taxon>Eurotiomycetidae</taxon>
        <taxon>Eurotiales</taxon>
        <taxon>Aspergillaceae</taxon>
        <taxon>Aspergillus</taxon>
        <taxon>Aspergillus subgen. Circumdati</taxon>
    </lineage>
</organism>
<evidence type="ECO:0000256" key="16">
    <source>
        <dbReference type="ARBA" id="ARBA00023172"/>
    </source>
</evidence>
<comment type="caution">
    <text evidence="21">The sequence shown here is derived from an EMBL/GenBank/DDBJ whole genome shotgun (WGS) entry which is preliminary data.</text>
</comment>
<dbReference type="SUPFAM" id="SSF56672">
    <property type="entry name" value="DNA/RNA polymerases"/>
    <property type="match status" value="1"/>
</dbReference>
<dbReference type="Gene3D" id="3.10.10.10">
    <property type="entry name" value="HIV Type 1 Reverse Transcriptase, subunit A, domain 1"/>
    <property type="match status" value="1"/>
</dbReference>
<dbReference type="Pfam" id="PF00078">
    <property type="entry name" value="RVT_1"/>
    <property type="match status" value="1"/>
</dbReference>
<dbReference type="SMART" id="SM00298">
    <property type="entry name" value="CHROMO"/>
    <property type="match status" value="1"/>
</dbReference>
<dbReference type="OrthoDB" id="4504104at2759"/>
<dbReference type="GO" id="GO:0003677">
    <property type="term" value="F:DNA binding"/>
    <property type="evidence" value="ECO:0007669"/>
    <property type="project" value="UniProtKB-KW"/>
</dbReference>
<dbReference type="PANTHER" id="PTHR37984">
    <property type="entry name" value="PROTEIN CBG26694"/>
    <property type="match status" value="1"/>
</dbReference>
<keyword evidence="4" id="KW-0548">Nucleotidyltransferase</keyword>
<dbReference type="InterPro" id="IPR056924">
    <property type="entry name" value="SH3_Tf2-1"/>
</dbReference>
<evidence type="ECO:0000256" key="5">
    <source>
        <dbReference type="ARBA" id="ARBA00022722"/>
    </source>
</evidence>
<keyword evidence="16" id="KW-0233">DNA recombination</keyword>
<dbReference type="GO" id="GO:0003887">
    <property type="term" value="F:DNA-directed DNA polymerase activity"/>
    <property type="evidence" value="ECO:0007669"/>
    <property type="project" value="UniProtKB-KW"/>
</dbReference>
<evidence type="ECO:0000256" key="17">
    <source>
        <dbReference type="SAM" id="MobiDB-lite"/>
    </source>
</evidence>
<keyword evidence="7" id="KW-0064">Aspartyl protease</keyword>
<feature type="region of interest" description="Disordered" evidence="17">
    <location>
        <begin position="1"/>
        <end position="22"/>
    </location>
</feature>
<dbReference type="PROSITE" id="PS50878">
    <property type="entry name" value="RT_POL"/>
    <property type="match status" value="1"/>
</dbReference>
<evidence type="ECO:0000256" key="9">
    <source>
        <dbReference type="ARBA" id="ARBA00022801"/>
    </source>
</evidence>
<keyword evidence="11" id="KW-0694">RNA-binding</keyword>
<feature type="domain" description="Chromo" evidence="18">
    <location>
        <begin position="1331"/>
        <end position="1390"/>
    </location>
</feature>
<dbReference type="PANTHER" id="PTHR37984:SF5">
    <property type="entry name" value="PROTEIN NYNRIN-LIKE"/>
    <property type="match status" value="1"/>
</dbReference>
<dbReference type="InterPro" id="IPR001584">
    <property type="entry name" value="Integrase_cat-core"/>
</dbReference>
<evidence type="ECO:0000256" key="8">
    <source>
        <dbReference type="ARBA" id="ARBA00022759"/>
    </source>
</evidence>
<dbReference type="Gene3D" id="1.10.340.70">
    <property type="match status" value="1"/>
</dbReference>
<dbReference type="InterPro" id="IPR041373">
    <property type="entry name" value="RT_RNaseH"/>
</dbReference>
<dbReference type="Pfam" id="PF17917">
    <property type="entry name" value="RT_RNaseH"/>
    <property type="match status" value="1"/>
</dbReference>
<keyword evidence="8" id="KW-0255">Endonuclease</keyword>
<gene>
    <name evidence="21" type="ORF">OAory_01055000</name>
</gene>
<dbReference type="GO" id="GO:0003723">
    <property type="term" value="F:RNA binding"/>
    <property type="evidence" value="ECO:0007669"/>
    <property type="project" value="UniProtKB-KW"/>
</dbReference>
<feature type="compositionally biased region" description="Polar residues" evidence="17">
    <location>
        <begin position="1383"/>
        <end position="1392"/>
    </location>
</feature>
<evidence type="ECO:0000256" key="3">
    <source>
        <dbReference type="ARBA" id="ARBA00022679"/>
    </source>
</evidence>
<dbReference type="InterPro" id="IPR000477">
    <property type="entry name" value="RT_dom"/>
</dbReference>
<proteinExistence type="predicted"/>
<dbReference type="GO" id="GO:0004519">
    <property type="term" value="F:endonuclease activity"/>
    <property type="evidence" value="ECO:0007669"/>
    <property type="project" value="UniProtKB-KW"/>
</dbReference>
<evidence type="ECO:0000256" key="14">
    <source>
        <dbReference type="ARBA" id="ARBA00022932"/>
    </source>
</evidence>
<evidence type="ECO:0000256" key="13">
    <source>
        <dbReference type="ARBA" id="ARBA00022918"/>
    </source>
</evidence>
<feature type="compositionally biased region" description="Polar residues" evidence="17">
    <location>
        <begin position="13"/>
        <end position="22"/>
    </location>
</feature>
<evidence type="ECO:0000256" key="6">
    <source>
        <dbReference type="ARBA" id="ARBA00022723"/>
    </source>
</evidence>
<dbReference type="SUPFAM" id="SSF53098">
    <property type="entry name" value="Ribonuclease H-like"/>
    <property type="match status" value="1"/>
</dbReference>
<keyword evidence="3" id="KW-0808">Transferase</keyword>
<dbReference type="EMBL" id="MKZY01000004">
    <property type="protein sequence ID" value="OOO09692.1"/>
    <property type="molecule type" value="Genomic_DNA"/>
</dbReference>
<feature type="domain" description="Integrase catalytic" evidence="20">
    <location>
        <begin position="1025"/>
        <end position="1188"/>
    </location>
</feature>
<keyword evidence="6" id="KW-0479">Metal-binding</keyword>
<dbReference type="FunFam" id="3.30.420.10:FF:000032">
    <property type="entry name" value="Retrovirus-related Pol polyprotein from transposon 297-like Protein"/>
    <property type="match status" value="1"/>
</dbReference>
<dbReference type="PROSITE" id="PS50994">
    <property type="entry name" value="INTEGRASE"/>
    <property type="match status" value="1"/>
</dbReference>
<dbReference type="InterPro" id="IPR041588">
    <property type="entry name" value="Integrase_H2C2"/>
</dbReference>
<dbReference type="Gene3D" id="3.30.70.270">
    <property type="match status" value="2"/>
</dbReference>
<sequence length="1392" mass="161325">MPPLTEIVPETIPESNTQESETLQSLRDTIRRLENRLQSEGSSRNRRRSSSASSMDGCTAKLFKNIPEFTLDFRLQQRQEWILDLEYSFKGAKRRLRRDDQKIIAALPHMSPICRQRWYRHLAEKERDQRRNAEKSWQYFTEWTLSLIRNSATLQPDTMSQLQRARTVARFHIPIRCKNDIETFADLDSCAEVDIVSYQFVKNFHFEKARLTAPIIEAVNHITTPTYGVWKIPLTVTDSRGTTQSFTRPCVAIDRDPRLEGSPILLSMTTMSDLRIHLSPWNRKWWFEFSSIELVSAHKFAKSCRNLAYVFAVVKPPEEVWLPDDSRSPALQYVGEIPQELKGYEDVFSKQKSKIMPPRKATDHAIELIDGETPPYGPIYPLSQRELQVLRQYINENLECGRIRPSKSPAGAPILFVPKKDGGLRLCVDYRGLNKITVKNRYPLPLISEILDRLAGAKFFTKIDIQDAYYRIRLREGDEWKTAFRTRYGHFEYLVVPFGLTNAPATFQSYLHTALYDILDVCCVVYLDDILIFSLDRESHTRHIKQVLDRLRKADLYGKLSKCTFYQKQVEFLGYIVSQDGISMDPQRVNDIVSWEEPKSYYDVQSFLGFCNFYRRFIQNYSRIALPLTSLMKGSKNGRKPGPVKFTLTEKLAFRRLIAAFQSAPLLRHFNPQQPIRIETDASSKGMAGIMSQPDENGAYHLVAIWSRKFSGAELNYSTPDQELYAIVYSFKHWRQYLEGSVHTIEVLTDHSNLQAFMKQTKLNGRQARWLMFLIPFDFIIKHRTGKSNPADGPSRKSGKILERTPDTELTLPFTQRFASVESLQVKDLLQKKTQFEPGETPSQKSSELNTRIAMSPGDHRVGIETADWAVWEELNRDRFVPRSQVQRACISEKVYAAEVQEDLRDLIKRIQSEDPETQRRKAAVEQRLTRNKGWSVASDGLVRFKDRLYIPSRENLRQTLINLHHDDPLAGHFGKNRTEILLKRKFHWTNLQRDVADYVAGCPVCQGAAAPKHRPYGTLESLPIPSRPFAELSMDFITGLPETIFKNEIVDSIWVVVDRFSKWSLFFPVSTTINAAKLAELFHNYVELRFGPPNGIVSDRGPIFTSKFWSNLCYLSHIKLRLSTAFHPQTDGQTERMNQTLEHYLRCFTNEEQTNWPNLLSTAEFACNNAQNATTGLSPFQVLLGYSPNFQLRTEDGTFSEEIPAVQHRIEKLTKIRENLAEHWQNAIESQKKHFDKHHQAKSFKRGDLVRLSTRNIKLKVPARKLAPKYIGPFRVLDAIGKQAYRLSLPNKYDRIHNVFHISLLEPWTLRHQDNADPLPMPDLDDDDEWEVEEVKGKQTFKGETRYLVKWAGWPSEYNQWVSEEDMANAKGKIRDFEQKSQQRAQRSTRR</sequence>
<dbReference type="GO" id="GO:0004190">
    <property type="term" value="F:aspartic-type endopeptidase activity"/>
    <property type="evidence" value="ECO:0007669"/>
    <property type="project" value="UniProtKB-KW"/>
</dbReference>
<keyword evidence="15" id="KW-0238">DNA-binding</keyword>
<dbReference type="VEuPathDB" id="FungiDB:AO090005001597"/>
<evidence type="ECO:0000256" key="4">
    <source>
        <dbReference type="ARBA" id="ARBA00022695"/>
    </source>
</evidence>
<dbReference type="InterPro" id="IPR036397">
    <property type="entry name" value="RNaseH_sf"/>
</dbReference>
<dbReference type="Pfam" id="PF00385">
    <property type="entry name" value="Chromo"/>
    <property type="match status" value="1"/>
</dbReference>
<dbReference type="SUPFAM" id="SSF54160">
    <property type="entry name" value="Chromo domain-like"/>
    <property type="match status" value="1"/>
</dbReference>
<accession>A0A1S9DKU0</accession>
<dbReference type="Proteomes" id="UP000190312">
    <property type="component" value="Unassembled WGS sequence"/>
</dbReference>
<feature type="region of interest" description="Disordered" evidence="17">
    <location>
        <begin position="1373"/>
        <end position="1392"/>
    </location>
</feature>
<evidence type="ECO:0000256" key="2">
    <source>
        <dbReference type="ARBA" id="ARBA00022670"/>
    </source>
</evidence>
<dbReference type="InterPro" id="IPR016197">
    <property type="entry name" value="Chromo-like_dom_sf"/>
</dbReference>
<dbReference type="GO" id="GO:0003964">
    <property type="term" value="F:RNA-directed DNA polymerase activity"/>
    <property type="evidence" value="ECO:0007669"/>
    <property type="project" value="UniProtKB-KW"/>
</dbReference>
<dbReference type="Gene3D" id="3.30.420.10">
    <property type="entry name" value="Ribonuclease H-like superfamily/Ribonuclease H"/>
    <property type="match status" value="1"/>
</dbReference>
<dbReference type="GO" id="GO:0005634">
    <property type="term" value="C:nucleus"/>
    <property type="evidence" value="ECO:0007669"/>
    <property type="project" value="UniProtKB-ARBA"/>
</dbReference>
<evidence type="ECO:0000259" key="20">
    <source>
        <dbReference type="PROSITE" id="PS50994"/>
    </source>
</evidence>
<dbReference type="CDD" id="cd09274">
    <property type="entry name" value="RNase_HI_RT_Ty3"/>
    <property type="match status" value="1"/>
</dbReference>
<evidence type="ECO:0000256" key="11">
    <source>
        <dbReference type="ARBA" id="ARBA00022884"/>
    </source>
</evidence>
<dbReference type="Pfam" id="PF17921">
    <property type="entry name" value="Integrase_H2C2"/>
    <property type="match status" value="1"/>
</dbReference>
<protein>
    <submittedName>
        <fullName evidence="21">RNA-directed DNA polymerase (Reverse transcriptase)</fullName>
    </submittedName>
</protein>
<reference evidence="21 22" key="1">
    <citation type="submission" date="2016-10" db="EMBL/GenBank/DDBJ databases">
        <title>Genome sequencing of Aspergillus oryzae BCC7051.</title>
        <authorList>
            <person name="Thammarongtham C."/>
            <person name="Vorapreeda T."/>
            <person name="Nookaew I."/>
            <person name="Srisuk T."/>
            <person name="Land M."/>
            <person name="Jeennor S."/>
            <person name="Laoteng K."/>
        </authorList>
    </citation>
    <scope>NUCLEOTIDE SEQUENCE [LARGE SCALE GENOMIC DNA]</scope>
    <source>
        <strain evidence="21 22">BCC7051</strain>
    </source>
</reference>